<gene>
    <name evidence="14" type="ORF">TOPH_07258</name>
</gene>
<keyword evidence="9" id="KW-0539">Nucleus</keyword>
<evidence type="ECO:0000256" key="11">
    <source>
        <dbReference type="ARBA" id="ARBA00032010"/>
    </source>
</evidence>
<reference evidence="14 15" key="1">
    <citation type="journal article" date="2015" name="BMC Genomics">
        <title>The genome of the truffle-parasite Tolypocladium ophioglossoides and the evolution of antifungal peptaibiotics.</title>
        <authorList>
            <person name="Quandt C.A."/>
            <person name="Bushley K.E."/>
            <person name="Spatafora J.W."/>
        </authorList>
    </citation>
    <scope>NUCLEOTIDE SEQUENCE [LARGE SCALE GENOMIC DNA]</scope>
    <source>
        <strain evidence="14 15">CBS 100239</strain>
    </source>
</reference>
<evidence type="ECO:0000313" key="14">
    <source>
        <dbReference type="EMBL" id="KND88054.1"/>
    </source>
</evidence>
<dbReference type="EMBL" id="LFRF01000029">
    <property type="protein sequence ID" value="KND88054.1"/>
    <property type="molecule type" value="Genomic_DNA"/>
</dbReference>
<dbReference type="InterPro" id="IPR016024">
    <property type="entry name" value="ARM-type_fold"/>
</dbReference>
<dbReference type="Pfam" id="PF25326">
    <property type="entry name" value="ARM_SRB8"/>
    <property type="match status" value="1"/>
</dbReference>
<evidence type="ECO:0000259" key="13">
    <source>
        <dbReference type="SMART" id="SM01281"/>
    </source>
</evidence>
<evidence type="ECO:0000256" key="12">
    <source>
        <dbReference type="SAM" id="MobiDB-lite"/>
    </source>
</evidence>
<dbReference type="SMART" id="SM01281">
    <property type="entry name" value="Med12"/>
    <property type="match status" value="1"/>
</dbReference>
<dbReference type="GO" id="GO:0003712">
    <property type="term" value="F:transcription coregulator activity"/>
    <property type="evidence" value="ECO:0007669"/>
    <property type="project" value="InterPro"/>
</dbReference>
<evidence type="ECO:0000256" key="6">
    <source>
        <dbReference type="ARBA" id="ARBA00023015"/>
    </source>
</evidence>
<evidence type="ECO:0000256" key="1">
    <source>
        <dbReference type="ARBA" id="ARBA00004123"/>
    </source>
</evidence>
<dbReference type="GO" id="GO:0016592">
    <property type="term" value="C:mediator complex"/>
    <property type="evidence" value="ECO:0007669"/>
    <property type="project" value="InterPro"/>
</dbReference>
<feature type="compositionally biased region" description="Basic residues" evidence="12">
    <location>
        <begin position="58"/>
        <end position="70"/>
    </location>
</feature>
<dbReference type="Proteomes" id="UP000036947">
    <property type="component" value="Unassembled WGS sequence"/>
</dbReference>
<keyword evidence="15" id="KW-1185">Reference proteome</keyword>
<dbReference type="InterPro" id="IPR057344">
    <property type="entry name" value="ARM_SRB8"/>
</dbReference>
<name>A0A0L0N232_TOLOC</name>
<comment type="subcellular location">
    <subcellularLocation>
        <location evidence="1">Nucleus</location>
    </subcellularLocation>
</comment>
<evidence type="ECO:0000256" key="3">
    <source>
        <dbReference type="ARBA" id="ARBA00011629"/>
    </source>
</evidence>
<evidence type="ECO:0000256" key="4">
    <source>
        <dbReference type="ARBA" id="ARBA00019622"/>
    </source>
</evidence>
<evidence type="ECO:0000256" key="8">
    <source>
        <dbReference type="ARBA" id="ARBA00023163"/>
    </source>
</evidence>
<accession>A0A0L0N232</accession>
<dbReference type="InterPro" id="IPR019035">
    <property type="entry name" value="Mediator_Med12"/>
</dbReference>
<comment type="function">
    <text evidence="10">Component of the SRB8-11 complex. The SRB8-11 complex is a regulatory module of the Mediator complex which is itself involved in regulation of basal and activated RNA polymerase II-dependent transcription. The SRB8-11 complex may be involved in the transcriptional repression of a subset of genes regulated by Mediator. It may inhibit the association of the Mediator complex with RNA polymerase II to form the holoenzyme complex.</text>
</comment>
<proteinExistence type="inferred from homology"/>
<feature type="region of interest" description="Disordered" evidence="12">
    <location>
        <begin position="1"/>
        <end position="139"/>
    </location>
</feature>
<keyword evidence="7" id="KW-0010">Activator</keyword>
<dbReference type="Pfam" id="PF09497">
    <property type="entry name" value="Med12"/>
    <property type="match status" value="1"/>
</dbReference>
<dbReference type="SUPFAM" id="SSF48371">
    <property type="entry name" value="ARM repeat"/>
    <property type="match status" value="1"/>
</dbReference>
<comment type="subunit">
    <text evidence="3">Component of the SRB8-11 complex, which itself associates with the Mediator complex.</text>
</comment>
<sequence>MGVPPRQPQRGPSSTLAVQRPAHHQRSLSQQYLSTSTSPIRKDAHPDLTNEPVDAAQGRHHVSTPRRGGSKLRLELSNDLGNGPASATESPQVLTPSRMMPMSDATDMDTMSPALSRASQQEPDNVPMPMPRRRPQASQLPAGTLRTSTLAPAQVKKDSRPKPYTVEVPPAAPRFVSTNRHDAPNRDLFSKGLFSGHADFFPWSGRHHEDEWSHDAIGKGTWDRGSQNEAASARLAIPPLKQKSGLNALATIFMGVLNQRRHRGQITAPSTFKPPPRVTLTDTKREVWLKDLANPTISLRRLSRTIPHGIRGRTLLDQCLNKTVPTERAVWLAKCVGANEIRAFKRKGAGGAFVMGGESKWVRDWTVLVEQFVEAVVSAFGEADWKARVTYAIRLATSLYSEQLLDRDHYLDWIVCGLESSPQSRIPMWIVIAQITWVDLLRSRKYGRRLTYALLGHLHAIYNDPDRDVLIQLSSQISGLLKALIQRNPESFISPNLWPRYRDTLRASLPVDDGLSQGAYHKVDARNSRLLVANTTSGPAGRQDLVKLVDSAVQGQNGRHLAAKCWATLDDKSEIVKIAVEWATSVHRPGLAKIYIVARLIKSWSTFNINATQPILDVLSDIRPGDRRRSKCVFHLVAELVRSRLFSVPHYMQWLIGRGGLHDAADIDPNNGPCASRLLIELPVHCLPESQKAQRSNLLRRAGQYSTTDEAHDISNALRCVDDTLGLSPHLANSDAQTKCFPLRKLLRRVSNSSKAVQTAIGAHLGDVFTTELLGKVDSIIALSIFHSVRAMLETVDDFFMLSHILKVCSTASDVEVLAACVDTVNSHLEVFLALECADALFGLLIDRLKAVSSEQGVVARPLLAALSSLARRLPFQQEIAIQLVRELAQSDRSNAIDACSPVSDNMAMQTQGAEGEVSEQIDKLLASGNIIDHPTMNRLFRIIIPKLEAGWAKGDESRRVFSSLLTRLRIFDTQHFDKLMADWVSHIRTLMDRPPLLELFPLLVSLGCLSISTMLHTANAGTPAAEEAPLYPGVTPSGSAVYLQELLQLLITALPKSTSLDSDEIYRFEIQQKSARSEQPKGLLLMIRNALIEYSALRDRGPGRDFLLDDAAYEDRLLETLKYLVVADSTAVAHVLNIGNLPVGATALVHKIITKLLIPDDNGGLETSFDQILGLANELTMPFCQLKLNLDLSVPQRSSGAGEMDDDNPSRFEAFAKAMDRAIEARNIMWTGMLPCLSQDITRNLSNQAHARFLDLMPSLKSTSFEDDAISEHRIHLAENLLGVLEAINSGQLPSKSAQLTANLVEKLSDLLEIVASKDEERAQAQKEVLSHWLPVLLRFITLNSISPEPLQSSNPNQSNAARIPVPLNHEARARMIIVLCGLLLELDSQPQTTGGALSQEVFDIAVLLVDALPDDLRVQCARLILFMPGGAASTSTTSDPRLYYLFSVPQPTSAENLKLTHRDKASIPYSAAARGMSAMYGMGPASQERLTPFMLRRWEILSEPTPNVGENDTSLSLSLFEAIRTQ</sequence>
<dbReference type="OrthoDB" id="20828at2759"/>
<protein>
    <recommendedName>
        <fullName evidence="4">Mediator of RNA polymerase II transcription subunit 12</fullName>
    </recommendedName>
    <alternativeName>
        <fullName evidence="11">Mediator complex subunit 12</fullName>
    </alternativeName>
</protein>
<evidence type="ECO:0000256" key="2">
    <source>
        <dbReference type="ARBA" id="ARBA00010289"/>
    </source>
</evidence>
<dbReference type="GO" id="GO:0006357">
    <property type="term" value="P:regulation of transcription by RNA polymerase II"/>
    <property type="evidence" value="ECO:0007669"/>
    <property type="project" value="InterPro"/>
</dbReference>
<feature type="compositionally biased region" description="Low complexity" evidence="12">
    <location>
        <begin position="27"/>
        <end position="38"/>
    </location>
</feature>
<feature type="compositionally biased region" description="Polar residues" evidence="12">
    <location>
        <begin position="85"/>
        <end position="95"/>
    </location>
</feature>
<keyword evidence="8" id="KW-0804">Transcription</keyword>
<keyword evidence="5" id="KW-0678">Repressor</keyword>
<evidence type="ECO:0000256" key="5">
    <source>
        <dbReference type="ARBA" id="ARBA00022491"/>
    </source>
</evidence>
<evidence type="ECO:0000313" key="15">
    <source>
        <dbReference type="Proteomes" id="UP000036947"/>
    </source>
</evidence>
<evidence type="ECO:0000256" key="9">
    <source>
        <dbReference type="ARBA" id="ARBA00023242"/>
    </source>
</evidence>
<evidence type="ECO:0000256" key="7">
    <source>
        <dbReference type="ARBA" id="ARBA00023159"/>
    </source>
</evidence>
<organism evidence="14 15">
    <name type="scientific">Tolypocladium ophioglossoides (strain CBS 100239)</name>
    <name type="common">Snaketongue truffleclub</name>
    <name type="synonym">Elaphocordyceps ophioglossoides</name>
    <dbReference type="NCBI Taxonomy" id="1163406"/>
    <lineage>
        <taxon>Eukaryota</taxon>
        <taxon>Fungi</taxon>
        <taxon>Dikarya</taxon>
        <taxon>Ascomycota</taxon>
        <taxon>Pezizomycotina</taxon>
        <taxon>Sordariomycetes</taxon>
        <taxon>Hypocreomycetidae</taxon>
        <taxon>Hypocreales</taxon>
        <taxon>Ophiocordycipitaceae</taxon>
        <taxon>Tolypocladium</taxon>
    </lineage>
</organism>
<comment type="similarity">
    <text evidence="2">Belongs to the Mediator complex subunit 12 family.</text>
</comment>
<dbReference type="STRING" id="1163406.A0A0L0N232"/>
<feature type="domain" description="Mediator complex subunit Med12" evidence="13">
    <location>
        <begin position="271"/>
        <end position="334"/>
    </location>
</feature>
<comment type="caution">
    <text evidence="14">The sequence shown here is derived from an EMBL/GenBank/DDBJ whole genome shotgun (WGS) entry which is preliminary data.</text>
</comment>
<keyword evidence="6" id="KW-0805">Transcription regulation</keyword>
<dbReference type="PANTHER" id="PTHR46567">
    <property type="entry name" value="MEDIATOR OF RNA POLYMERASE II TRANSCRIPTION SUBUNIT 12"/>
    <property type="match status" value="1"/>
</dbReference>
<dbReference type="PANTHER" id="PTHR46567:SF1">
    <property type="entry name" value="MEDIATOR OF RNA POLYMERASE II TRANSCRIPTION SUBUNIT 12"/>
    <property type="match status" value="1"/>
</dbReference>
<evidence type="ECO:0000256" key="10">
    <source>
        <dbReference type="ARBA" id="ARBA00025661"/>
    </source>
</evidence>